<dbReference type="GO" id="GO:0003988">
    <property type="term" value="F:acetyl-CoA C-acyltransferase activity"/>
    <property type="evidence" value="ECO:0007669"/>
    <property type="project" value="UniProtKB-ARBA"/>
</dbReference>
<dbReference type="AlphaFoldDB" id="A0A1I7LE52"/>
<dbReference type="InterPro" id="IPR002155">
    <property type="entry name" value="Thiolase"/>
</dbReference>
<protein>
    <submittedName>
        <fullName evidence="3">Acetyl-CoA acetyltransferase</fullName>
    </submittedName>
</protein>
<dbReference type="InterPro" id="IPR055140">
    <property type="entry name" value="Thiolase_C_2"/>
</dbReference>
<accession>A0A1I7LE52</accession>
<dbReference type="Pfam" id="PF00108">
    <property type="entry name" value="Thiolase_N"/>
    <property type="match status" value="1"/>
</dbReference>
<dbReference type="Proteomes" id="UP000199391">
    <property type="component" value="Unassembled WGS sequence"/>
</dbReference>
<keyword evidence="3" id="KW-0808">Transferase</keyword>
<feature type="domain" description="Thiolase N-terminal" evidence="1">
    <location>
        <begin position="4"/>
        <end position="211"/>
    </location>
</feature>
<dbReference type="SUPFAM" id="SSF53901">
    <property type="entry name" value="Thiolase-like"/>
    <property type="match status" value="2"/>
</dbReference>
<dbReference type="STRING" id="1035707.SAMN05216552_102782"/>
<dbReference type="EMBL" id="FPBO01000027">
    <property type="protein sequence ID" value="SFV07975.1"/>
    <property type="molecule type" value="Genomic_DNA"/>
</dbReference>
<gene>
    <name evidence="3" type="ORF">SAMN05216552_102782</name>
</gene>
<proteinExistence type="predicted"/>
<name>A0A1I7LE52_9BURK</name>
<dbReference type="Pfam" id="PF22691">
    <property type="entry name" value="Thiolase_C_1"/>
    <property type="match status" value="1"/>
</dbReference>
<evidence type="ECO:0000313" key="3">
    <source>
        <dbReference type="EMBL" id="SFV07975.1"/>
    </source>
</evidence>
<dbReference type="InterPro" id="IPR020616">
    <property type="entry name" value="Thiolase_N"/>
</dbReference>
<organism evidence="3 4">
    <name type="scientific">Pseudoduganella namucuonensis</name>
    <dbReference type="NCBI Taxonomy" id="1035707"/>
    <lineage>
        <taxon>Bacteria</taxon>
        <taxon>Pseudomonadati</taxon>
        <taxon>Pseudomonadota</taxon>
        <taxon>Betaproteobacteria</taxon>
        <taxon>Burkholderiales</taxon>
        <taxon>Oxalobacteraceae</taxon>
        <taxon>Telluria group</taxon>
        <taxon>Pseudoduganella</taxon>
    </lineage>
</organism>
<dbReference type="PIRSF" id="PIRSF000429">
    <property type="entry name" value="Ac-CoA_Ac_transf"/>
    <property type="match status" value="1"/>
</dbReference>
<evidence type="ECO:0000259" key="2">
    <source>
        <dbReference type="Pfam" id="PF22691"/>
    </source>
</evidence>
<dbReference type="RefSeq" id="WP_093558152.1">
    <property type="nucleotide sequence ID" value="NZ_FPBO01000027.1"/>
</dbReference>
<evidence type="ECO:0000313" key="4">
    <source>
        <dbReference type="Proteomes" id="UP000199391"/>
    </source>
</evidence>
<dbReference type="PANTHER" id="PTHR42870">
    <property type="entry name" value="ACETYL-COA C-ACETYLTRANSFERASE"/>
    <property type="match status" value="1"/>
</dbReference>
<sequence>MRDVFVIGVGMTPFGRHMDKSCAAMAREAVILAMTDAGATASDLGVAFYANTVQGAIEGQYGIKGQHALRALGIEGIPVFNVENACSGSGAALNLAYSQVAGGFADVALAVGSEKLNTKDAEKRFAAFNQPDDVAAVTRFLETYNPLVADVVPPPSVVIDPAMRSIFMDAYAINAKQHMKKHGTTWRQIAAVAAKNHGHSTMNPLAQFQNAMSIEEILAGRVIAWPLTLPMCAPISDGATATIICSADALKRFNGKRAIRILASVMRSGTDRDFLDVENTACRLAAFEAYDKAGIGPKDISVAEVHDASAYAEIAQTEYLGLCEFGAGGLMAERGDTTLGGRIPVNVSGGLESKGHPVAATGLAQIHELVTQLRGEAGKRGVEGARFGLSCNGGGFIGVEEAITCVTLLGRD</sequence>
<dbReference type="OrthoDB" id="9785768at2"/>
<dbReference type="CDD" id="cd00829">
    <property type="entry name" value="SCP-x_thiolase"/>
    <property type="match status" value="1"/>
</dbReference>
<dbReference type="Gene3D" id="3.40.47.10">
    <property type="match status" value="1"/>
</dbReference>
<dbReference type="InterPro" id="IPR016039">
    <property type="entry name" value="Thiolase-like"/>
</dbReference>
<keyword evidence="4" id="KW-1185">Reference proteome</keyword>
<reference evidence="4" key="1">
    <citation type="submission" date="2016-10" db="EMBL/GenBank/DDBJ databases">
        <authorList>
            <person name="Varghese N."/>
            <person name="Submissions S."/>
        </authorList>
    </citation>
    <scope>NUCLEOTIDE SEQUENCE [LARGE SCALE GENOMIC DNA]</scope>
    <source>
        <strain evidence="4">CGMCC 1.11014</strain>
    </source>
</reference>
<evidence type="ECO:0000259" key="1">
    <source>
        <dbReference type="Pfam" id="PF00108"/>
    </source>
</evidence>
<feature type="domain" description="Thiolase C-terminal" evidence="2">
    <location>
        <begin position="276"/>
        <end position="398"/>
    </location>
</feature>
<dbReference type="PANTHER" id="PTHR42870:SF1">
    <property type="entry name" value="NON-SPECIFIC LIPID-TRANSFER PROTEIN-LIKE 2"/>
    <property type="match status" value="1"/>
</dbReference>